<proteinExistence type="predicted"/>
<dbReference type="InterPro" id="IPR013149">
    <property type="entry name" value="ADH-like_C"/>
</dbReference>
<dbReference type="InterPro" id="IPR014188">
    <property type="entry name" value="Acrylyl-CoA_reductase_AcuI"/>
</dbReference>
<dbReference type="GO" id="GO:0043957">
    <property type="term" value="F:acryloyl-CoA reductase (NADPH) activity"/>
    <property type="evidence" value="ECO:0007669"/>
    <property type="project" value="TreeGrafter"/>
</dbReference>
<dbReference type="KEGG" id="mpof:MPOR_22270"/>
<dbReference type="Gene3D" id="3.40.50.720">
    <property type="entry name" value="NAD(P)-binding Rossmann-like Domain"/>
    <property type="match status" value="1"/>
</dbReference>
<organism evidence="2 3">
    <name type="scientific">Mycolicibacterium poriferae</name>
    <dbReference type="NCBI Taxonomy" id="39694"/>
    <lineage>
        <taxon>Bacteria</taxon>
        <taxon>Bacillati</taxon>
        <taxon>Actinomycetota</taxon>
        <taxon>Actinomycetes</taxon>
        <taxon>Mycobacteriales</taxon>
        <taxon>Mycobacteriaceae</taxon>
        <taxon>Mycolicibacterium</taxon>
    </lineage>
</organism>
<keyword evidence="3" id="KW-1185">Reference proteome</keyword>
<protein>
    <submittedName>
        <fullName evidence="2">Alcohol dehydrogenase</fullName>
    </submittedName>
</protein>
<dbReference type="InterPro" id="IPR020843">
    <property type="entry name" value="ER"/>
</dbReference>
<dbReference type="SUPFAM" id="SSF51735">
    <property type="entry name" value="NAD(P)-binding Rossmann-fold domains"/>
    <property type="match status" value="1"/>
</dbReference>
<dbReference type="InterPro" id="IPR011032">
    <property type="entry name" value="GroES-like_sf"/>
</dbReference>
<dbReference type="Pfam" id="PF00107">
    <property type="entry name" value="ADH_zinc_N"/>
    <property type="match status" value="1"/>
</dbReference>
<name>A0A6N4V991_9MYCO</name>
<dbReference type="InterPro" id="IPR051397">
    <property type="entry name" value="Zn-ADH-like_protein"/>
</dbReference>
<dbReference type="SMART" id="SM00829">
    <property type="entry name" value="PKS_ER"/>
    <property type="match status" value="1"/>
</dbReference>
<reference evidence="2 3" key="1">
    <citation type="journal article" date="2019" name="Emerg. Microbes Infect.">
        <title>Comprehensive subspecies identification of 175 nontuberculous mycobacteria species based on 7547 genomic profiles.</title>
        <authorList>
            <person name="Matsumoto Y."/>
            <person name="Kinjo T."/>
            <person name="Motooka D."/>
            <person name="Nabeya D."/>
            <person name="Jung N."/>
            <person name="Uechi K."/>
            <person name="Horii T."/>
            <person name="Iida T."/>
            <person name="Fujita J."/>
            <person name="Nakamura S."/>
        </authorList>
    </citation>
    <scope>NUCLEOTIDE SEQUENCE [LARGE SCALE GENOMIC DNA]</scope>
    <source>
        <strain evidence="2 3">JCM 12603</strain>
    </source>
</reference>
<sequence>MAVMAEFNAMVAHEDAEGGIVLRAEVLDESFLPDGDVEIAVEYSSVNYKDALAVTPKGGVARSYPLIPGIDLAGTVSASSSPDFAVGDRIVAHGYDIGTARHGGYAEKARLPADHVVRLDALSTADAAAIGTAGFTAAMSVNALRTGGVSPADGPVLVTGATGGVGSVSVDLLAGLGYEVVASTGKTDAHDWLMELGATEVIGRLPEEGEKVRPLGKSRWAGVVDSVGGDTLAYALSTLNYGGVAAISGLARSADLPTTVMPFILRGVTLAGIDSVQLPMAARRQVWGQLEGELKPRHLDRLTTDISIRDLPDVLSTFIGGSVTGRTRVIVKGELG</sequence>
<evidence type="ECO:0000313" key="2">
    <source>
        <dbReference type="EMBL" id="BBX51201.1"/>
    </source>
</evidence>
<dbReference type="InterPro" id="IPR036291">
    <property type="entry name" value="NAD(P)-bd_dom_sf"/>
</dbReference>
<accession>A0A6N4V991</accession>
<dbReference type="SUPFAM" id="SSF50129">
    <property type="entry name" value="GroES-like"/>
    <property type="match status" value="1"/>
</dbReference>
<gene>
    <name evidence="2" type="ORF">MPOR_22270</name>
</gene>
<dbReference type="AlphaFoldDB" id="A0A6N4V991"/>
<evidence type="ECO:0000259" key="1">
    <source>
        <dbReference type="SMART" id="SM00829"/>
    </source>
</evidence>
<dbReference type="CDD" id="cd08288">
    <property type="entry name" value="MDR_yhdh"/>
    <property type="match status" value="1"/>
</dbReference>
<dbReference type="NCBIfam" id="TIGR02823">
    <property type="entry name" value="oxido_YhdH"/>
    <property type="match status" value="1"/>
</dbReference>
<feature type="domain" description="Enoyl reductase (ER)" evidence="1">
    <location>
        <begin position="19"/>
        <end position="329"/>
    </location>
</feature>
<dbReference type="EMBL" id="AP022570">
    <property type="protein sequence ID" value="BBX51201.1"/>
    <property type="molecule type" value="Genomic_DNA"/>
</dbReference>
<dbReference type="PANTHER" id="PTHR43677">
    <property type="entry name" value="SHORT-CHAIN DEHYDROGENASE/REDUCTASE"/>
    <property type="match status" value="1"/>
</dbReference>
<dbReference type="PANTHER" id="PTHR43677:SF1">
    <property type="entry name" value="ACRYLYL-COA REDUCTASE ACUI-RELATED"/>
    <property type="match status" value="1"/>
</dbReference>
<evidence type="ECO:0000313" key="3">
    <source>
        <dbReference type="Proteomes" id="UP000466785"/>
    </source>
</evidence>
<dbReference type="Pfam" id="PF08240">
    <property type="entry name" value="ADH_N"/>
    <property type="match status" value="1"/>
</dbReference>
<dbReference type="InterPro" id="IPR013154">
    <property type="entry name" value="ADH-like_N"/>
</dbReference>
<dbReference type="Proteomes" id="UP000466785">
    <property type="component" value="Chromosome"/>
</dbReference>
<dbReference type="Gene3D" id="3.90.180.10">
    <property type="entry name" value="Medium-chain alcohol dehydrogenases, catalytic domain"/>
    <property type="match status" value="1"/>
</dbReference>